<dbReference type="RefSeq" id="WP_089284275.1">
    <property type="nucleotide sequence ID" value="NZ_FZOJ01000022.1"/>
</dbReference>
<proteinExistence type="predicted"/>
<evidence type="ECO:0000313" key="1">
    <source>
        <dbReference type="EMBL" id="SNS82442.1"/>
    </source>
</evidence>
<dbReference type="OrthoDB" id="1754972at2"/>
<keyword evidence="2" id="KW-1185">Reference proteome</keyword>
<evidence type="ECO:0000313" key="2">
    <source>
        <dbReference type="Proteomes" id="UP000198304"/>
    </source>
</evidence>
<dbReference type="Proteomes" id="UP000198304">
    <property type="component" value="Unassembled WGS sequence"/>
</dbReference>
<accession>A0A239HM96</accession>
<dbReference type="EMBL" id="FZOJ01000022">
    <property type="protein sequence ID" value="SNS82442.1"/>
    <property type="molecule type" value="Genomic_DNA"/>
</dbReference>
<reference evidence="1 2" key="1">
    <citation type="submission" date="2017-06" db="EMBL/GenBank/DDBJ databases">
        <authorList>
            <person name="Kim H.J."/>
            <person name="Triplett B.A."/>
        </authorList>
    </citation>
    <scope>NUCLEOTIDE SEQUENCE [LARGE SCALE GENOMIC DNA]</scope>
    <source>
        <strain evidence="1 2">SCA</strain>
    </source>
</reference>
<gene>
    <name evidence="1" type="ORF">SAMN05446037_102281</name>
</gene>
<dbReference type="AlphaFoldDB" id="A0A239HM96"/>
<organism evidence="1 2">
    <name type="scientific">Anaerovirgula multivorans</name>
    <dbReference type="NCBI Taxonomy" id="312168"/>
    <lineage>
        <taxon>Bacteria</taxon>
        <taxon>Bacillati</taxon>
        <taxon>Bacillota</taxon>
        <taxon>Clostridia</taxon>
        <taxon>Peptostreptococcales</taxon>
        <taxon>Natronincolaceae</taxon>
        <taxon>Anaerovirgula</taxon>
    </lineage>
</organism>
<sequence>MKKDRQHTTRNPQDIIDDTYNARDFEIPEKDMNSYVMPLDMMRDVDAFDSRSFFEKEWNSEIDHTKNHKTKSS</sequence>
<name>A0A239HM96_9FIRM</name>
<protein>
    <submittedName>
        <fullName evidence="1">Uncharacterized protein</fullName>
    </submittedName>
</protein>